<evidence type="ECO:0000313" key="3">
    <source>
        <dbReference type="Proteomes" id="UP000032360"/>
    </source>
</evidence>
<sequence length="134" mass="14765">MKQSEIIKLQTYLRNWYSTHSYGWHLRGAQEIAKELLQDTAFTDIKLASWLESPEGSTIAQVVESVIPFPGNIEITVMTDAVMIAAKNETSGQVVGVLAIGIVAVLILWGLSGDSSGTLEANWHPYALFESKDR</sequence>
<name>A0A0D8HIR0_9ACTN</name>
<proteinExistence type="predicted"/>
<gene>
    <name evidence="2" type="ORF">AXFE_21580</name>
</gene>
<keyword evidence="1" id="KW-0472">Membrane</keyword>
<dbReference type="RefSeq" id="WP_052605787.1">
    <property type="nucleotide sequence ID" value="NZ_JXYS01000069.1"/>
</dbReference>
<keyword evidence="3" id="KW-1185">Reference proteome</keyword>
<comment type="caution">
    <text evidence="2">The sequence shown here is derived from an EMBL/GenBank/DDBJ whole genome shotgun (WGS) entry which is preliminary data.</text>
</comment>
<protein>
    <submittedName>
        <fullName evidence="2">Uncharacterized protein</fullName>
    </submittedName>
</protein>
<keyword evidence="1" id="KW-1133">Transmembrane helix</keyword>
<dbReference type="Proteomes" id="UP000032360">
    <property type="component" value="Unassembled WGS sequence"/>
</dbReference>
<keyword evidence="1" id="KW-0812">Transmembrane</keyword>
<organism evidence="2 3">
    <name type="scientific">Acidithrix ferrooxidans</name>
    <dbReference type="NCBI Taxonomy" id="1280514"/>
    <lineage>
        <taxon>Bacteria</taxon>
        <taxon>Bacillati</taxon>
        <taxon>Actinomycetota</taxon>
        <taxon>Acidimicrobiia</taxon>
        <taxon>Acidimicrobiales</taxon>
        <taxon>Acidimicrobiaceae</taxon>
        <taxon>Acidithrix</taxon>
    </lineage>
</organism>
<evidence type="ECO:0000313" key="2">
    <source>
        <dbReference type="EMBL" id="KJF16956.1"/>
    </source>
</evidence>
<feature type="transmembrane region" description="Helical" evidence="1">
    <location>
        <begin position="94"/>
        <end position="112"/>
    </location>
</feature>
<evidence type="ECO:0000256" key="1">
    <source>
        <dbReference type="SAM" id="Phobius"/>
    </source>
</evidence>
<dbReference type="AlphaFoldDB" id="A0A0D8HIR0"/>
<accession>A0A0D8HIR0</accession>
<dbReference type="EMBL" id="JXYS01000069">
    <property type="protein sequence ID" value="KJF16956.1"/>
    <property type="molecule type" value="Genomic_DNA"/>
</dbReference>
<reference evidence="2 3" key="1">
    <citation type="submission" date="2015-01" db="EMBL/GenBank/DDBJ databases">
        <title>Draft genome of the acidophilic iron oxidizer Acidithrix ferrooxidans strain Py-F3.</title>
        <authorList>
            <person name="Poehlein A."/>
            <person name="Eisen S."/>
            <person name="Schloemann M."/>
            <person name="Johnson B.D."/>
            <person name="Daniel R."/>
            <person name="Muehling M."/>
        </authorList>
    </citation>
    <scope>NUCLEOTIDE SEQUENCE [LARGE SCALE GENOMIC DNA]</scope>
    <source>
        <strain evidence="2 3">Py-F3</strain>
    </source>
</reference>